<organism evidence="2 3">
    <name type="scientific">Shimia abyssi</name>
    <dbReference type="NCBI Taxonomy" id="1662395"/>
    <lineage>
        <taxon>Bacteria</taxon>
        <taxon>Pseudomonadati</taxon>
        <taxon>Pseudomonadota</taxon>
        <taxon>Alphaproteobacteria</taxon>
        <taxon>Rhodobacterales</taxon>
        <taxon>Roseobacteraceae</taxon>
    </lineage>
</organism>
<name>A0A2P8F5Z2_9RHOB</name>
<keyword evidence="1" id="KW-0732">Signal</keyword>
<accession>A0A2P8F5Z2</accession>
<dbReference type="OrthoDB" id="9813144at2"/>
<dbReference type="PANTHER" id="PTHR34387:SF1">
    <property type="entry name" value="PERIPLASMIC IMMUNOGENIC PROTEIN"/>
    <property type="match status" value="1"/>
</dbReference>
<feature type="chain" id="PRO_5015115323" description="SIMPL domain-containing protein" evidence="1">
    <location>
        <begin position="20"/>
        <end position="228"/>
    </location>
</feature>
<dbReference type="InterPro" id="IPR052022">
    <property type="entry name" value="26kDa_periplasmic_antigen"/>
</dbReference>
<dbReference type="Pfam" id="PF04402">
    <property type="entry name" value="SIMPL"/>
    <property type="match status" value="1"/>
</dbReference>
<dbReference type="InterPro" id="IPR007497">
    <property type="entry name" value="SIMPL/DUF541"/>
</dbReference>
<dbReference type="RefSeq" id="WP_106610339.1">
    <property type="nucleotide sequence ID" value="NZ_PYGJ01000021.1"/>
</dbReference>
<evidence type="ECO:0000313" key="3">
    <source>
        <dbReference type="Proteomes" id="UP000240418"/>
    </source>
</evidence>
<dbReference type="GO" id="GO:0006974">
    <property type="term" value="P:DNA damage response"/>
    <property type="evidence" value="ECO:0007669"/>
    <property type="project" value="TreeGrafter"/>
</dbReference>
<gene>
    <name evidence="2" type="ORF">CLV88_12137</name>
</gene>
<dbReference type="Gene3D" id="3.30.70.2970">
    <property type="entry name" value="Protein of unknown function (DUF541), domain 2"/>
    <property type="match status" value="1"/>
</dbReference>
<dbReference type="EMBL" id="PYGJ01000021">
    <property type="protein sequence ID" value="PSL17127.1"/>
    <property type="molecule type" value="Genomic_DNA"/>
</dbReference>
<dbReference type="Proteomes" id="UP000240418">
    <property type="component" value="Unassembled WGS sequence"/>
</dbReference>
<dbReference type="Gene3D" id="3.30.110.170">
    <property type="entry name" value="Protein of unknown function (DUF541), domain 1"/>
    <property type="match status" value="1"/>
</dbReference>
<proteinExistence type="predicted"/>
<dbReference type="PANTHER" id="PTHR34387">
    <property type="entry name" value="SLR1258 PROTEIN"/>
    <property type="match status" value="1"/>
</dbReference>
<protein>
    <recommendedName>
        <fullName evidence="4">SIMPL domain-containing protein</fullName>
    </recommendedName>
</protein>
<reference evidence="2 3" key="1">
    <citation type="submission" date="2018-03" db="EMBL/GenBank/DDBJ databases">
        <title>Genomic Encyclopedia of Archaeal and Bacterial Type Strains, Phase II (KMG-II): from individual species to whole genera.</title>
        <authorList>
            <person name="Goeker M."/>
        </authorList>
    </citation>
    <scope>NUCLEOTIDE SEQUENCE [LARGE SCALE GENOMIC DNA]</scope>
    <source>
        <strain evidence="2 3">DSM 100673</strain>
    </source>
</reference>
<feature type="signal peptide" evidence="1">
    <location>
        <begin position="1"/>
        <end position="19"/>
    </location>
</feature>
<keyword evidence="3" id="KW-1185">Reference proteome</keyword>
<evidence type="ECO:0000256" key="1">
    <source>
        <dbReference type="SAM" id="SignalP"/>
    </source>
</evidence>
<dbReference type="AlphaFoldDB" id="A0A2P8F5Z2"/>
<evidence type="ECO:0000313" key="2">
    <source>
        <dbReference type="EMBL" id="PSL17127.1"/>
    </source>
</evidence>
<sequence length="228" mass="24205">MRFGMVMVLLMAMTGTAYAEQGRITMNGTGTVYAEPDMAVVTVGATHQAKSAKAAMDQVSGTVEKILVTLSASGVEPRDMQTSGIRLDPVRDHRSYDDGGPRLVGFSASNQVSVRVRDLDNLGEILGDLVAVGANDVNGVRFDVREPRNMQDEARKLAVVDARAKAELYAEAAGVRLGRIVSISESGGSRPRPEMMRAASMADSAAVPVAAGELALEAQVQIVWELAE</sequence>
<evidence type="ECO:0008006" key="4">
    <source>
        <dbReference type="Google" id="ProtNLM"/>
    </source>
</evidence>
<comment type="caution">
    <text evidence="2">The sequence shown here is derived from an EMBL/GenBank/DDBJ whole genome shotgun (WGS) entry which is preliminary data.</text>
</comment>